<gene>
    <name evidence="1" type="ORF">CPB83DRAFT_856305</name>
</gene>
<dbReference type="InterPro" id="IPR027417">
    <property type="entry name" value="P-loop_NTPase"/>
</dbReference>
<dbReference type="Proteomes" id="UP000807306">
    <property type="component" value="Unassembled WGS sequence"/>
</dbReference>
<name>A0A9P6EDZ9_9AGAR</name>
<dbReference type="OrthoDB" id="2340858at2759"/>
<dbReference type="SUPFAM" id="SSF52540">
    <property type="entry name" value="P-loop containing nucleoside triphosphate hydrolases"/>
    <property type="match status" value="1"/>
</dbReference>
<reference evidence="1" key="1">
    <citation type="submission" date="2020-11" db="EMBL/GenBank/DDBJ databases">
        <authorList>
            <consortium name="DOE Joint Genome Institute"/>
            <person name="Ahrendt S."/>
            <person name="Riley R."/>
            <person name="Andreopoulos W."/>
            <person name="Labutti K."/>
            <person name="Pangilinan J."/>
            <person name="Ruiz-Duenas F.J."/>
            <person name="Barrasa J.M."/>
            <person name="Sanchez-Garcia M."/>
            <person name="Camarero S."/>
            <person name="Miyauchi S."/>
            <person name="Serrano A."/>
            <person name="Linde D."/>
            <person name="Babiker R."/>
            <person name="Drula E."/>
            <person name="Ayuso-Fernandez I."/>
            <person name="Pacheco R."/>
            <person name="Padilla G."/>
            <person name="Ferreira P."/>
            <person name="Barriuso J."/>
            <person name="Kellner H."/>
            <person name="Castanera R."/>
            <person name="Alfaro M."/>
            <person name="Ramirez L."/>
            <person name="Pisabarro A.G."/>
            <person name="Kuo A."/>
            <person name="Tritt A."/>
            <person name="Lipzen A."/>
            <person name="He G."/>
            <person name="Yan M."/>
            <person name="Ng V."/>
            <person name="Cullen D."/>
            <person name="Martin F."/>
            <person name="Rosso M.-N."/>
            <person name="Henrissat B."/>
            <person name="Hibbett D."/>
            <person name="Martinez A.T."/>
            <person name="Grigoriev I.V."/>
        </authorList>
    </citation>
    <scope>NUCLEOTIDE SEQUENCE</scope>
    <source>
        <strain evidence="1">CBS 506.95</strain>
    </source>
</reference>
<organism evidence="1 2">
    <name type="scientific">Crepidotus variabilis</name>
    <dbReference type="NCBI Taxonomy" id="179855"/>
    <lineage>
        <taxon>Eukaryota</taxon>
        <taxon>Fungi</taxon>
        <taxon>Dikarya</taxon>
        <taxon>Basidiomycota</taxon>
        <taxon>Agaricomycotina</taxon>
        <taxon>Agaricomycetes</taxon>
        <taxon>Agaricomycetidae</taxon>
        <taxon>Agaricales</taxon>
        <taxon>Agaricineae</taxon>
        <taxon>Crepidotaceae</taxon>
        <taxon>Crepidotus</taxon>
    </lineage>
</organism>
<dbReference type="EMBL" id="MU157862">
    <property type="protein sequence ID" value="KAF9527294.1"/>
    <property type="molecule type" value="Genomic_DNA"/>
</dbReference>
<sequence>MGIDQPHPGDLPPAPPHLESLFTQMKAKNRDFLVRADYIRLYDYIEAEIQHDKEFPIPGRSTVIVVTGQPGIGKTTWVEYAIRHRLGEGK</sequence>
<evidence type="ECO:0000313" key="1">
    <source>
        <dbReference type="EMBL" id="KAF9527294.1"/>
    </source>
</evidence>
<evidence type="ECO:0000313" key="2">
    <source>
        <dbReference type="Proteomes" id="UP000807306"/>
    </source>
</evidence>
<dbReference type="AlphaFoldDB" id="A0A9P6EDZ9"/>
<proteinExistence type="predicted"/>
<comment type="caution">
    <text evidence="1">The sequence shown here is derived from an EMBL/GenBank/DDBJ whole genome shotgun (WGS) entry which is preliminary data.</text>
</comment>
<keyword evidence="2" id="KW-1185">Reference proteome</keyword>
<accession>A0A9P6EDZ9</accession>
<protein>
    <submittedName>
        <fullName evidence="1">Uncharacterized protein</fullName>
    </submittedName>
</protein>